<gene>
    <name evidence="2" type="ORF">KIK155_LOCUS18250</name>
    <name evidence="3" type="ORF">TOA249_LOCUS28425</name>
</gene>
<proteinExistence type="predicted"/>
<accession>A0A821TE81</accession>
<comment type="caution">
    <text evidence="3">The sequence shown here is derived from an EMBL/GenBank/DDBJ whole genome shotgun (WGS) entry which is preliminary data.</text>
</comment>
<feature type="domain" description="LRAT" evidence="1">
    <location>
        <begin position="32"/>
        <end position="104"/>
    </location>
</feature>
<dbReference type="AlphaFoldDB" id="A0A821TE81"/>
<dbReference type="EMBL" id="CAJOBS010003954">
    <property type="protein sequence ID" value="CAF4870255.1"/>
    <property type="molecule type" value="Genomic_DNA"/>
</dbReference>
<name>A0A821TE81_9BILA</name>
<dbReference type="Proteomes" id="UP000663838">
    <property type="component" value="Unassembled WGS sequence"/>
</dbReference>
<sequence length="137" mass="15740">MGNFNDRVPHATYTNPSNMQLYDVIKHVWRDAEPGDMIQYHRIDYEHWAIYIGNDKVIQATVRDFGNTFMDKFMSAMVTIITFGRQTAFAKITEESFHNVLQSDGVGGEFDFAAKSKCLYRNTAIPQMLLRYCGIAV</sequence>
<dbReference type="Proteomes" id="UP000663865">
    <property type="component" value="Unassembled WGS sequence"/>
</dbReference>
<reference evidence="3" key="1">
    <citation type="submission" date="2021-02" db="EMBL/GenBank/DDBJ databases">
        <authorList>
            <person name="Nowell W R."/>
        </authorList>
    </citation>
    <scope>NUCLEOTIDE SEQUENCE</scope>
</reference>
<dbReference type="InterPro" id="IPR007053">
    <property type="entry name" value="LRAT_dom"/>
</dbReference>
<evidence type="ECO:0000313" key="2">
    <source>
        <dbReference type="EMBL" id="CAF3547253.1"/>
    </source>
</evidence>
<organism evidence="3 4">
    <name type="scientific">Rotaria socialis</name>
    <dbReference type="NCBI Taxonomy" id="392032"/>
    <lineage>
        <taxon>Eukaryota</taxon>
        <taxon>Metazoa</taxon>
        <taxon>Spiralia</taxon>
        <taxon>Gnathifera</taxon>
        <taxon>Rotifera</taxon>
        <taxon>Eurotatoria</taxon>
        <taxon>Bdelloidea</taxon>
        <taxon>Philodinida</taxon>
        <taxon>Philodinidae</taxon>
        <taxon>Rotaria</taxon>
    </lineage>
</organism>
<dbReference type="EMBL" id="CAJNYV010003256">
    <property type="protein sequence ID" value="CAF3547253.1"/>
    <property type="molecule type" value="Genomic_DNA"/>
</dbReference>
<dbReference type="Gene3D" id="3.90.1720.10">
    <property type="entry name" value="endopeptidase domain like (from Nostoc punctiforme)"/>
    <property type="match status" value="1"/>
</dbReference>
<evidence type="ECO:0000259" key="1">
    <source>
        <dbReference type="Pfam" id="PF04970"/>
    </source>
</evidence>
<evidence type="ECO:0000313" key="3">
    <source>
        <dbReference type="EMBL" id="CAF4870255.1"/>
    </source>
</evidence>
<protein>
    <recommendedName>
        <fullName evidence="1">LRAT domain-containing protein</fullName>
    </recommendedName>
</protein>
<evidence type="ECO:0000313" key="4">
    <source>
        <dbReference type="Proteomes" id="UP000663838"/>
    </source>
</evidence>
<dbReference type="Pfam" id="PF04970">
    <property type="entry name" value="LRAT"/>
    <property type="match status" value="1"/>
</dbReference>